<dbReference type="OrthoDB" id="2651020at2759"/>
<sequence length="174" mass="19752">MYNGTTVLVVQEPEQHSPTNGYFDMDLCGLLETMNLGEKQVAGAYAVGRPEKADHEDLMMEDLLYQESDEGSECSESSLSTGQEETPAYYGCAYLQAIRSQIEEFQTTSGEYVETIFTHREMFYAHPSAHRDCARGFSDIAYILEKRAWRADRESDMEAVSTFRHEAWMVANSL</sequence>
<dbReference type="STRING" id="230819.A0A5C3L4M8"/>
<keyword evidence="2" id="KW-1185">Reference proteome</keyword>
<gene>
    <name evidence="1" type="ORF">FA15DRAFT_705725</name>
</gene>
<dbReference type="AlphaFoldDB" id="A0A5C3L4M8"/>
<reference evidence="1 2" key="1">
    <citation type="journal article" date="2019" name="Nat. Ecol. Evol.">
        <title>Megaphylogeny resolves global patterns of mushroom evolution.</title>
        <authorList>
            <person name="Varga T."/>
            <person name="Krizsan K."/>
            <person name="Foldi C."/>
            <person name="Dima B."/>
            <person name="Sanchez-Garcia M."/>
            <person name="Sanchez-Ramirez S."/>
            <person name="Szollosi G.J."/>
            <person name="Szarkandi J.G."/>
            <person name="Papp V."/>
            <person name="Albert L."/>
            <person name="Andreopoulos W."/>
            <person name="Angelini C."/>
            <person name="Antonin V."/>
            <person name="Barry K.W."/>
            <person name="Bougher N.L."/>
            <person name="Buchanan P."/>
            <person name="Buyck B."/>
            <person name="Bense V."/>
            <person name="Catcheside P."/>
            <person name="Chovatia M."/>
            <person name="Cooper J."/>
            <person name="Damon W."/>
            <person name="Desjardin D."/>
            <person name="Finy P."/>
            <person name="Geml J."/>
            <person name="Haridas S."/>
            <person name="Hughes K."/>
            <person name="Justo A."/>
            <person name="Karasinski D."/>
            <person name="Kautmanova I."/>
            <person name="Kiss B."/>
            <person name="Kocsube S."/>
            <person name="Kotiranta H."/>
            <person name="LaButti K.M."/>
            <person name="Lechner B.E."/>
            <person name="Liimatainen K."/>
            <person name="Lipzen A."/>
            <person name="Lukacs Z."/>
            <person name="Mihaltcheva S."/>
            <person name="Morgado L.N."/>
            <person name="Niskanen T."/>
            <person name="Noordeloos M.E."/>
            <person name="Ohm R.A."/>
            <person name="Ortiz-Santana B."/>
            <person name="Ovrebo C."/>
            <person name="Racz N."/>
            <person name="Riley R."/>
            <person name="Savchenko A."/>
            <person name="Shiryaev A."/>
            <person name="Soop K."/>
            <person name="Spirin V."/>
            <person name="Szebenyi C."/>
            <person name="Tomsovsky M."/>
            <person name="Tulloss R.E."/>
            <person name="Uehling J."/>
            <person name="Grigoriev I.V."/>
            <person name="Vagvolgyi C."/>
            <person name="Papp T."/>
            <person name="Martin F.M."/>
            <person name="Miettinen O."/>
            <person name="Hibbett D.S."/>
            <person name="Nagy L.G."/>
        </authorList>
    </citation>
    <scope>NUCLEOTIDE SEQUENCE [LARGE SCALE GENOMIC DNA]</scope>
    <source>
        <strain evidence="1 2">CBS 121175</strain>
    </source>
</reference>
<name>A0A5C3L4M8_COPMA</name>
<proteinExistence type="predicted"/>
<protein>
    <submittedName>
        <fullName evidence="1">Uncharacterized protein</fullName>
    </submittedName>
</protein>
<evidence type="ECO:0000313" key="1">
    <source>
        <dbReference type="EMBL" id="TFK23168.1"/>
    </source>
</evidence>
<dbReference type="Proteomes" id="UP000307440">
    <property type="component" value="Unassembled WGS sequence"/>
</dbReference>
<dbReference type="EMBL" id="ML210224">
    <property type="protein sequence ID" value="TFK23168.1"/>
    <property type="molecule type" value="Genomic_DNA"/>
</dbReference>
<organism evidence="1 2">
    <name type="scientific">Coprinopsis marcescibilis</name>
    <name type="common">Agaric fungus</name>
    <name type="synonym">Psathyrella marcescibilis</name>
    <dbReference type="NCBI Taxonomy" id="230819"/>
    <lineage>
        <taxon>Eukaryota</taxon>
        <taxon>Fungi</taxon>
        <taxon>Dikarya</taxon>
        <taxon>Basidiomycota</taxon>
        <taxon>Agaricomycotina</taxon>
        <taxon>Agaricomycetes</taxon>
        <taxon>Agaricomycetidae</taxon>
        <taxon>Agaricales</taxon>
        <taxon>Agaricineae</taxon>
        <taxon>Psathyrellaceae</taxon>
        <taxon>Coprinopsis</taxon>
    </lineage>
</organism>
<evidence type="ECO:0000313" key="2">
    <source>
        <dbReference type="Proteomes" id="UP000307440"/>
    </source>
</evidence>
<accession>A0A5C3L4M8</accession>